<dbReference type="InterPro" id="IPR019109">
    <property type="entry name" value="MamF_MmsF"/>
</dbReference>
<sequence length="122" mass="13220">MADENVVDEKVEEQEESEEMSKDASENKGMAILAYIGFLFIVPLLAAKESEFAKFHTNQGILLFILGVAISIVGSIIPFIGWLIILPFGYLAWLVLAIMGIINAANGKKKALPLIGGINILS</sequence>
<dbReference type="Proteomes" id="UP000183988">
    <property type="component" value="Unassembled WGS sequence"/>
</dbReference>
<proteinExistence type="predicted"/>
<feature type="region of interest" description="Disordered" evidence="5">
    <location>
        <begin position="1"/>
        <end position="25"/>
    </location>
</feature>
<feature type="compositionally biased region" description="Acidic residues" evidence="5">
    <location>
        <begin position="1"/>
        <end position="18"/>
    </location>
</feature>
<evidence type="ECO:0000256" key="4">
    <source>
        <dbReference type="ARBA" id="ARBA00023136"/>
    </source>
</evidence>
<keyword evidence="3 6" id="KW-1133">Transmembrane helix</keyword>
<reference evidence="7 8" key="1">
    <citation type="submission" date="2016-11" db="EMBL/GenBank/DDBJ databases">
        <authorList>
            <person name="Jaros S."/>
            <person name="Januszkiewicz K."/>
            <person name="Wedrychowicz H."/>
        </authorList>
    </citation>
    <scope>NUCLEOTIDE SEQUENCE [LARGE SCALE GENOMIC DNA]</scope>
    <source>
        <strain evidence="7 8">IBRC-M 10683</strain>
    </source>
</reference>
<feature type="transmembrane region" description="Helical" evidence="6">
    <location>
        <begin position="90"/>
        <end position="106"/>
    </location>
</feature>
<comment type="subcellular location">
    <subcellularLocation>
        <location evidence="1">Membrane</location>
        <topology evidence="1">Multi-pass membrane protein</topology>
    </subcellularLocation>
</comment>
<keyword evidence="8" id="KW-1185">Reference proteome</keyword>
<keyword evidence="4 6" id="KW-0472">Membrane</keyword>
<evidence type="ECO:0000256" key="5">
    <source>
        <dbReference type="SAM" id="MobiDB-lite"/>
    </source>
</evidence>
<dbReference type="EMBL" id="FQVW01000028">
    <property type="protein sequence ID" value="SHG35334.1"/>
    <property type="molecule type" value="Genomic_DNA"/>
</dbReference>
<organism evidence="7 8">
    <name type="scientific">Ornithinibacillus halophilus</name>
    <dbReference type="NCBI Taxonomy" id="930117"/>
    <lineage>
        <taxon>Bacteria</taxon>
        <taxon>Bacillati</taxon>
        <taxon>Bacillota</taxon>
        <taxon>Bacilli</taxon>
        <taxon>Bacillales</taxon>
        <taxon>Bacillaceae</taxon>
        <taxon>Ornithinibacillus</taxon>
    </lineage>
</organism>
<evidence type="ECO:0000256" key="6">
    <source>
        <dbReference type="SAM" id="Phobius"/>
    </source>
</evidence>
<evidence type="ECO:0000313" key="7">
    <source>
        <dbReference type="EMBL" id="SHG35334.1"/>
    </source>
</evidence>
<name>A0A1M5J449_9BACI</name>
<dbReference type="AlphaFoldDB" id="A0A1M5J449"/>
<evidence type="ECO:0000256" key="2">
    <source>
        <dbReference type="ARBA" id="ARBA00022692"/>
    </source>
</evidence>
<dbReference type="STRING" id="930117.SAMN05216225_10281"/>
<evidence type="ECO:0000256" key="3">
    <source>
        <dbReference type="ARBA" id="ARBA00022989"/>
    </source>
</evidence>
<evidence type="ECO:0000256" key="1">
    <source>
        <dbReference type="ARBA" id="ARBA00004141"/>
    </source>
</evidence>
<feature type="transmembrane region" description="Helical" evidence="6">
    <location>
        <begin position="60"/>
        <end position="84"/>
    </location>
</feature>
<dbReference type="RefSeq" id="WP_234982682.1">
    <property type="nucleotide sequence ID" value="NZ_FQVW01000028.1"/>
</dbReference>
<gene>
    <name evidence="7" type="ORF">SAMN05216225_10281</name>
</gene>
<protein>
    <submittedName>
        <fullName evidence="7">Uncharacterized membrane protein</fullName>
    </submittedName>
</protein>
<accession>A0A1M5J449</accession>
<dbReference type="Pfam" id="PF09685">
    <property type="entry name" value="MamF_MmsF"/>
    <property type="match status" value="1"/>
</dbReference>
<keyword evidence="2 6" id="KW-0812">Transmembrane</keyword>
<feature type="transmembrane region" description="Helical" evidence="6">
    <location>
        <begin position="29"/>
        <end position="48"/>
    </location>
</feature>
<evidence type="ECO:0000313" key="8">
    <source>
        <dbReference type="Proteomes" id="UP000183988"/>
    </source>
</evidence>